<evidence type="ECO:0000256" key="16">
    <source>
        <dbReference type="PIRSR" id="PIRSR000350-3"/>
    </source>
</evidence>
<dbReference type="RefSeq" id="WP_095103021.1">
    <property type="nucleotide sequence ID" value="NZ_BKAR01000027.1"/>
</dbReference>
<feature type="binding site" evidence="16">
    <location>
        <position position="257"/>
    </location>
    <ligand>
        <name>NAD(+)</name>
        <dbReference type="ChEBI" id="CHEBI:57540"/>
    </ligand>
</feature>
<keyword evidence="22" id="KW-1185">Reference proteome</keyword>
<dbReference type="Pfam" id="PF07992">
    <property type="entry name" value="Pyr_redox_2"/>
    <property type="match status" value="1"/>
</dbReference>
<sequence>MEQYDLVVIGAGPGGYVSAIRAAQLGLNTAIVEKQYMGGTCLNVGCIPSKLLLEYGKKIHDIKLADSWGIKTDHLNIDFPQLNQRTKSVINNLTSGVSHLLKQNKVKIFEGEAQVNDDLTIHIDDQTIKANDILLATGSTPFIPPINGLDKVNYHTTNTIFKLEKLPQSLVVIGGGVIATEIASSMADLGVNVTLLEVAKDILLTETKEIRSILKEHLEEQGINIVTNCEIKQVNQDEIILADETKVDFDTLLVATGRKPNLQASENLKLENEKDTPFIKVNSNYQTSKAHVYAVGDLINTYQLAHAASAEGINAVETIAGLNPKSIDINMIPRCIYTRVEAASVGLTASQAKEQGYKVKTAESYFQSNAKAMIEEETDGFIQIVADAEYGEILGGFIVGPHATDLIGELLGVKVAEGTVEELSEVIQPHPSLLEVLGEAADDWFKKAIHK</sequence>
<dbReference type="FunFam" id="3.30.390.30:FF:000001">
    <property type="entry name" value="Dihydrolipoyl dehydrogenase"/>
    <property type="match status" value="1"/>
</dbReference>
<evidence type="ECO:0000256" key="4">
    <source>
        <dbReference type="ARBA" id="ARBA00007532"/>
    </source>
</evidence>
<dbReference type="GO" id="GO:0016020">
    <property type="term" value="C:membrane"/>
    <property type="evidence" value="ECO:0007669"/>
    <property type="project" value="UniProtKB-SubCell"/>
</dbReference>
<evidence type="ECO:0000256" key="2">
    <source>
        <dbReference type="ARBA" id="ARBA00004170"/>
    </source>
</evidence>
<keyword evidence="16" id="KW-0547">Nucleotide-binding</keyword>
<comment type="subcellular location">
    <subcellularLocation>
        <location evidence="3">Cytoplasm</location>
    </subcellularLocation>
    <subcellularLocation>
        <location evidence="2">Membrane</location>
        <topology evidence="2">Peripheral membrane protein</topology>
    </subcellularLocation>
</comment>
<dbReference type="PIRSF" id="PIRSF000350">
    <property type="entry name" value="Mercury_reductase_MerA"/>
    <property type="match status" value="1"/>
</dbReference>
<dbReference type="InterPro" id="IPR004099">
    <property type="entry name" value="Pyr_nucl-diS_OxRdtase_dimer"/>
</dbReference>
<evidence type="ECO:0000259" key="19">
    <source>
        <dbReference type="Pfam" id="PF02852"/>
    </source>
</evidence>
<feature type="binding site" evidence="16">
    <location>
        <position position="50"/>
    </location>
    <ligand>
        <name>FAD</name>
        <dbReference type="ChEBI" id="CHEBI:57692"/>
    </ligand>
</feature>
<evidence type="ECO:0000256" key="6">
    <source>
        <dbReference type="ARBA" id="ARBA00016961"/>
    </source>
</evidence>
<dbReference type="SUPFAM" id="SSF51905">
    <property type="entry name" value="FAD/NAD(P)-binding domain"/>
    <property type="match status" value="1"/>
</dbReference>
<feature type="binding site" evidence="16">
    <location>
        <begin position="137"/>
        <end position="139"/>
    </location>
    <ligand>
        <name>FAD</name>
        <dbReference type="ChEBI" id="CHEBI:57692"/>
    </ligand>
</feature>
<keyword evidence="9 16" id="KW-0274">FAD</keyword>
<keyword evidence="10 18" id="KW-0560">Oxidoreductase</keyword>
<feature type="disulfide bond" description="Redox-active" evidence="17">
    <location>
        <begin position="41"/>
        <end position="46"/>
    </location>
</feature>
<dbReference type="NCBIfam" id="TIGR01350">
    <property type="entry name" value="lipoamide_DH"/>
    <property type="match status" value="1"/>
</dbReference>
<accession>A0A239TJK2</accession>
<dbReference type="SUPFAM" id="SSF55424">
    <property type="entry name" value="FAD/NAD-linked reductases, dimerisation (C-terminal) domain"/>
    <property type="match status" value="1"/>
</dbReference>
<keyword evidence="12" id="KW-1015">Disulfide bond</keyword>
<evidence type="ECO:0000256" key="9">
    <source>
        <dbReference type="ARBA" id="ARBA00022827"/>
    </source>
</evidence>
<evidence type="ECO:0000256" key="10">
    <source>
        <dbReference type="ARBA" id="ARBA00023002"/>
    </source>
</evidence>
<feature type="domain" description="FAD/NAD(P)-binding" evidence="20">
    <location>
        <begin position="4"/>
        <end position="312"/>
    </location>
</feature>
<evidence type="ECO:0000313" key="22">
    <source>
        <dbReference type="Proteomes" id="UP000321736"/>
    </source>
</evidence>
<comment type="cofactor">
    <cofactor evidence="16 18">
        <name>FAD</name>
        <dbReference type="ChEBI" id="CHEBI:57692"/>
    </cofactor>
    <text evidence="16 18">Binds 1 FAD per subunit.</text>
</comment>
<dbReference type="Gene3D" id="3.50.50.60">
    <property type="entry name" value="FAD/NAD(P)-binding domain"/>
    <property type="match status" value="2"/>
</dbReference>
<dbReference type="GO" id="GO:0004148">
    <property type="term" value="F:dihydrolipoyl dehydrogenase (NADH) activity"/>
    <property type="evidence" value="ECO:0007669"/>
    <property type="project" value="UniProtKB-EC"/>
</dbReference>
<dbReference type="PANTHER" id="PTHR22912:SF217">
    <property type="entry name" value="DIHYDROLIPOYL DEHYDROGENASE"/>
    <property type="match status" value="1"/>
</dbReference>
<organism evidence="21 22">
    <name type="scientific">Staphylococcus piscifermentans</name>
    <dbReference type="NCBI Taxonomy" id="70258"/>
    <lineage>
        <taxon>Bacteria</taxon>
        <taxon>Bacillati</taxon>
        <taxon>Bacillota</taxon>
        <taxon>Bacilli</taxon>
        <taxon>Bacillales</taxon>
        <taxon>Staphylococcaceae</taxon>
        <taxon>Staphylococcus</taxon>
    </lineage>
</organism>
<evidence type="ECO:0000256" key="13">
    <source>
        <dbReference type="ARBA" id="ARBA00023284"/>
    </source>
</evidence>
<feature type="binding site" evidence="16">
    <location>
        <position position="297"/>
    </location>
    <ligand>
        <name>FAD</name>
        <dbReference type="ChEBI" id="CHEBI:57692"/>
    </ligand>
</feature>
<keyword evidence="11 16" id="KW-0520">NAD</keyword>
<feature type="binding site" evidence="16">
    <location>
        <begin position="174"/>
        <end position="181"/>
    </location>
    <ligand>
        <name>NAD(+)</name>
        <dbReference type="ChEBI" id="CHEBI:57540"/>
    </ligand>
</feature>
<dbReference type="InterPro" id="IPR036188">
    <property type="entry name" value="FAD/NAD-bd_sf"/>
</dbReference>
<evidence type="ECO:0000256" key="5">
    <source>
        <dbReference type="ARBA" id="ARBA00012608"/>
    </source>
</evidence>
<evidence type="ECO:0000256" key="7">
    <source>
        <dbReference type="ARBA" id="ARBA00022490"/>
    </source>
</evidence>
<evidence type="ECO:0000256" key="12">
    <source>
        <dbReference type="ARBA" id="ARBA00023157"/>
    </source>
</evidence>
<evidence type="ECO:0000256" key="11">
    <source>
        <dbReference type="ARBA" id="ARBA00023027"/>
    </source>
</evidence>
<evidence type="ECO:0000256" key="17">
    <source>
        <dbReference type="PIRSR" id="PIRSR000350-4"/>
    </source>
</evidence>
<dbReference type="OrthoDB" id="9800167at2"/>
<dbReference type="InterPro" id="IPR001100">
    <property type="entry name" value="Pyr_nuc-diS_OxRdtase"/>
</dbReference>
<dbReference type="EMBL" id="BKAR01000027">
    <property type="protein sequence ID" value="GEP85360.1"/>
    <property type="molecule type" value="Genomic_DNA"/>
</dbReference>
<protein>
    <recommendedName>
        <fullName evidence="6 18">Dihydrolipoyl dehydrogenase</fullName>
        <ecNumber evidence="5 18">1.8.1.4</ecNumber>
    </recommendedName>
</protein>
<dbReference type="InterPro" id="IPR012999">
    <property type="entry name" value="Pyr_OxRdtase_I_AS"/>
</dbReference>
<feature type="active site" description="Proton acceptor" evidence="15">
    <location>
        <position position="430"/>
    </location>
</feature>
<feature type="domain" description="Pyridine nucleotide-disulphide oxidoreductase dimerisation" evidence="19">
    <location>
        <begin position="332"/>
        <end position="441"/>
    </location>
</feature>
<dbReference type="Proteomes" id="UP000321736">
    <property type="component" value="Unassembled WGS sequence"/>
</dbReference>
<comment type="catalytic activity">
    <reaction evidence="14 18">
        <text>N(6)-[(R)-dihydrolipoyl]-L-lysyl-[protein] + NAD(+) = N(6)-[(R)-lipoyl]-L-lysyl-[protein] + NADH + H(+)</text>
        <dbReference type="Rhea" id="RHEA:15045"/>
        <dbReference type="Rhea" id="RHEA-COMP:10474"/>
        <dbReference type="Rhea" id="RHEA-COMP:10475"/>
        <dbReference type="ChEBI" id="CHEBI:15378"/>
        <dbReference type="ChEBI" id="CHEBI:57540"/>
        <dbReference type="ChEBI" id="CHEBI:57945"/>
        <dbReference type="ChEBI" id="CHEBI:83099"/>
        <dbReference type="ChEBI" id="CHEBI:83100"/>
        <dbReference type="EC" id="1.8.1.4"/>
    </reaction>
</comment>
<feature type="binding site" evidence="16">
    <location>
        <position position="197"/>
    </location>
    <ligand>
        <name>NAD(+)</name>
        <dbReference type="ChEBI" id="CHEBI:57540"/>
    </ligand>
</feature>
<dbReference type="Gene3D" id="3.30.390.30">
    <property type="match status" value="1"/>
</dbReference>
<dbReference type="PRINTS" id="PR00411">
    <property type="entry name" value="PNDRDTASEI"/>
</dbReference>
<dbReference type="InterPro" id="IPR050151">
    <property type="entry name" value="Class-I_Pyr_Nuc-Dis_Oxidored"/>
</dbReference>
<evidence type="ECO:0000256" key="18">
    <source>
        <dbReference type="RuleBase" id="RU003692"/>
    </source>
</evidence>
<dbReference type="PRINTS" id="PR00368">
    <property type="entry name" value="FADPNR"/>
</dbReference>
<evidence type="ECO:0000313" key="21">
    <source>
        <dbReference type="EMBL" id="GEP85360.1"/>
    </source>
</evidence>
<evidence type="ECO:0000256" key="8">
    <source>
        <dbReference type="ARBA" id="ARBA00022630"/>
    </source>
</evidence>
<keyword evidence="8 18" id="KW-0285">Flavoprotein</keyword>
<dbReference type="InterPro" id="IPR016156">
    <property type="entry name" value="FAD/NAD-linked_Rdtase_dimer_sf"/>
</dbReference>
<reference evidence="21 22" key="1">
    <citation type="submission" date="2019-07" db="EMBL/GenBank/DDBJ databases">
        <title>Whole genome shotgun sequence of Staphylococcus piscifermentans NBRC 109625.</title>
        <authorList>
            <person name="Hosoyama A."/>
            <person name="Uohara A."/>
            <person name="Ohji S."/>
            <person name="Ichikawa N."/>
        </authorList>
    </citation>
    <scope>NUCLEOTIDE SEQUENCE [LARGE SCALE GENOMIC DNA]</scope>
    <source>
        <strain evidence="21 22">NBRC 109625</strain>
    </source>
</reference>
<evidence type="ECO:0000256" key="14">
    <source>
        <dbReference type="ARBA" id="ARBA00049187"/>
    </source>
</evidence>
<dbReference type="InterPro" id="IPR023753">
    <property type="entry name" value="FAD/NAD-binding_dom"/>
</dbReference>
<proteinExistence type="inferred from homology"/>
<name>A0A239TJK2_9STAP</name>
<evidence type="ECO:0000256" key="15">
    <source>
        <dbReference type="PIRSR" id="PIRSR000350-2"/>
    </source>
</evidence>
<comment type="miscellaneous">
    <text evidence="18">The active site is a redox-active disulfide bond.</text>
</comment>
<dbReference type="EC" id="1.8.1.4" evidence="5 18"/>
<evidence type="ECO:0000259" key="20">
    <source>
        <dbReference type="Pfam" id="PF07992"/>
    </source>
</evidence>
<evidence type="ECO:0000256" key="3">
    <source>
        <dbReference type="ARBA" id="ARBA00004496"/>
    </source>
</evidence>
<dbReference type="InterPro" id="IPR006258">
    <property type="entry name" value="Lipoamide_DH"/>
</dbReference>
<gene>
    <name evidence="21" type="ORF">SPI02_19450</name>
</gene>
<dbReference type="GO" id="GO:0005737">
    <property type="term" value="C:cytoplasm"/>
    <property type="evidence" value="ECO:0007669"/>
    <property type="project" value="UniProtKB-SubCell"/>
</dbReference>
<comment type="similarity">
    <text evidence="4 18">Belongs to the class-I pyridine nucleotide-disulfide oxidoreductase family.</text>
</comment>
<dbReference type="PROSITE" id="PS00076">
    <property type="entry name" value="PYRIDINE_REDOX_1"/>
    <property type="match status" value="1"/>
</dbReference>
<dbReference type="GO" id="GO:0050660">
    <property type="term" value="F:flavin adenine dinucleotide binding"/>
    <property type="evidence" value="ECO:0007669"/>
    <property type="project" value="InterPro"/>
</dbReference>
<keyword evidence="13 18" id="KW-0676">Redox-active center</keyword>
<comment type="caution">
    <text evidence="21">The sequence shown here is derived from an EMBL/GenBank/DDBJ whole genome shotgun (WGS) entry which is preliminary data.</text>
</comment>
<dbReference type="GO" id="GO:0006103">
    <property type="term" value="P:2-oxoglutarate metabolic process"/>
    <property type="evidence" value="ECO:0007669"/>
    <property type="project" value="TreeGrafter"/>
</dbReference>
<keyword evidence="7" id="KW-0963">Cytoplasm</keyword>
<dbReference type="AlphaFoldDB" id="A0A239TJK2"/>
<dbReference type="PANTHER" id="PTHR22912">
    <property type="entry name" value="DISULFIDE OXIDOREDUCTASE"/>
    <property type="match status" value="1"/>
</dbReference>
<evidence type="ECO:0000256" key="1">
    <source>
        <dbReference type="ARBA" id="ARBA00002052"/>
    </source>
</evidence>
<dbReference type="Pfam" id="PF02852">
    <property type="entry name" value="Pyr_redox_dim"/>
    <property type="match status" value="1"/>
</dbReference>
<comment type="function">
    <text evidence="1">Lipoamide dehydrogenase is a component of the alpha-ketoacid dehydrogenase complexes.</text>
</comment>